<evidence type="ECO:0000256" key="9">
    <source>
        <dbReference type="ARBA" id="ARBA00023180"/>
    </source>
</evidence>
<dbReference type="InterPro" id="IPR000276">
    <property type="entry name" value="GPCR_Rhodpsn"/>
</dbReference>
<comment type="subcellular location">
    <subcellularLocation>
        <location evidence="1">Cell membrane</location>
        <topology evidence="1">Multi-pass membrane protein</topology>
    </subcellularLocation>
</comment>
<accession>A0A7M7P5R1</accession>
<dbReference type="OrthoDB" id="2132067at2759"/>
<name>A0A7M7P5R1_STRPU</name>
<comment type="similarity">
    <text evidence="11">Belongs to the G-protein coupled receptor 1 family.</text>
</comment>
<feature type="transmembrane region" description="Helical" evidence="12">
    <location>
        <begin position="109"/>
        <end position="130"/>
    </location>
</feature>
<feature type="transmembrane region" description="Helical" evidence="12">
    <location>
        <begin position="289"/>
        <end position="313"/>
    </location>
</feature>
<feature type="transmembrane region" description="Helical" evidence="12">
    <location>
        <begin position="72"/>
        <end position="97"/>
    </location>
</feature>
<feature type="transmembrane region" description="Helical" evidence="12">
    <location>
        <begin position="199"/>
        <end position="227"/>
    </location>
</feature>
<dbReference type="PANTHER" id="PTHR45695">
    <property type="entry name" value="LEUCOKININ RECEPTOR-RELATED"/>
    <property type="match status" value="1"/>
</dbReference>
<proteinExistence type="inferred from homology"/>
<evidence type="ECO:0000256" key="3">
    <source>
        <dbReference type="ARBA" id="ARBA00022692"/>
    </source>
</evidence>
<dbReference type="RefSeq" id="XP_030846418.1">
    <property type="nucleotide sequence ID" value="XM_030990558.1"/>
</dbReference>
<dbReference type="PRINTS" id="PR00237">
    <property type="entry name" value="GPCRRHODOPSN"/>
</dbReference>
<keyword evidence="3 11" id="KW-0812">Transmembrane</keyword>
<feature type="transmembrane region" description="Helical" evidence="12">
    <location>
        <begin position="251"/>
        <end position="269"/>
    </location>
</feature>
<evidence type="ECO:0000256" key="6">
    <source>
        <dbReference type="ARBA" id="ARBA00023136"/>
    </source>
</evidence>
<keyword evidence="9" id="KW-0325">Glycoprotein</keyword>
<organism evidence="14 15">
    <name type="scientific">Strongylocentrotus purpuratus</name>
    <name type="common">Purple sea urchin</name>
    <dbReference type="NCBI Taxonomy" id="7668"/>
    <lineage>
        <taxon>Eukaryota</taxon>
        <taxon>Metazoa</taxon>
        <taxon>Echinodermata</taxon>
        <taxon>Eleutherozoa</taxon>
        <taxon>Echinozoa</taxon>
        <taxon>Echinoidea</taxon>
        <taxon>Euechinoidea</taxon>
        <taxon>Echinacea</taxon>
        <taxon>Camarodonta</taxon>
        <taxon>Echinidea</taxon>
        <taxon>Strongylocentrotidae</taxon>
        <taxon>Strongylocentrotus</taxon>
    </lineage>
</organism>
<dbReference type="Pfam" id="PF00001">
    <property type="entry name" value="7tm_1"/>
    <property type="match status" value="1"/>
</dbReference>
<dbReference type="GO" id="GO:0007186">
    <property type="term" value="P:G protein-coupled receptor signaling pathway"/>
    <property type="evidence" value="ECO:0000318"/>
    <property type="project" value="GO_Central"/>
</dbReference>
<evidence type="ECO:0000256" key="10">
    <source>
        <dbReference type="ARBA" id="ARBA00023224"/>
    </source>
</evidence>
<evidence type="ECO:0000256" key="5">
    <source>
        <dbReference type="ARBA" id="ARBA00023040"/>
    </source>
</evidence>
<keyword evidence="2" id="KW-1003">Cell membrane</keyword>
<evidence type="ECO:0000256" key="1">
    <source>
        <dbReference type="ARBA" id="ARBA00004651"/>
    </source>
</evidence>
<keyword evidence="4 12" id="KW-1133">Transmembrane helix</keyword>
<keyword evidence="10 11" id="KW-0807">Transducer</keyword>
<dbReference type="SUPFAM" id="SSF81321">
    <property type="entry name" value="Family A G protein-coupled receptor-like"/>
    <property type="match status" value="1"/>
</dbReference>
<dbReference type="GO" id="GO:0005886">
    <property type="term" value="C:plasma membrane"/>
    <property type="evidence" value="ECO:0000318"/>
    <property type="project" value="GO_Central"/>
</dbReference>
<dbReference type="CDD" id="cd15095">
    <property type="entry name" value="7tmA_KiSS1R"/>
    <property type="match status" value="1"/>
</dbReference>
<evidence type="ECO:0000256" key="12">
    <source>
        <dbReference type="SAM" id="Phobius"/>
    </source>
</evidence>
<dbReference type="Gene3D" id="1.20.1070.10">
    <property type="entry name" value="Rhodopsin 7-helix transmembrane proteins"/>
    <property type="match status" value="1"/>
</dbReference>
<dbReference type="InParanoid" id="A0A7M7P5R1"/>
<evidence type="ECO:0000256" key="7">
    <source>
        <dbReference type="ARBA" id="ARBA00023157"/>
    </source>
</evidence>
<keyword evidence="8 11" id="KW-0675">Receptor</keyword>
<reference evidence="15" key="1">
    <citation type="submission" date="2015-02" db="EMBL/GenBank/DDBJ databases">
        <title>Genome sequencing for Strongylocentrotus purpuratus.</title>
        <authorList>
            <person name="Murali S."/>
            <person name="Liu Y."/>
            <person name="Vee V."/>
            <person name="English A."/>
            <person name="Wang M."/>
            <person name="Skinner E."/>
            <person name="Han Y."/>
            <person name="Muzny D.M."/>
            <person name="Worley K.C."/>
            <person name="Gibbs R.A."/>
        </authorList>
    </citation>
    <scope>NUCLEOTIDE SEQUENCE</scope>
</reference>
<evidence type="ECO:0000259" key="13">
    <source>
        <dbReference type="PROSITE" id="PS50262"/>
    </source>
</evidence>
<dbReference type="FunFam" id="1.20.1070.10:FF:000781">
    <property type="entry name" value="Uncharacterized protein"/>
    <property type="match status" value="1"/>
</dbReference>
<keyword evidence="15" id="KW-1185">Reference proteome</keyword>
<dbReference type="Proteomes" id="UP000007110">
    <property type="component" value="Unassembled WGS sequence"/>
</dbReference>
<evidence type="ECO:0000313" key="15">
    <source>
        <dbReference type="Proteomes" id="UP000007110"/>
    </source>
</evidence>
<dbReference type="GO" id="GO:0004930">
    <property type="term" value="F:G protein-coupled receptor activity"/>
    <property type="evidence" value="ECO:0000318"/>
    <property type="project" value="GO_Central"/>
</dbReference>
<evidence type="ECO:0000256" key="2">
    <source>
        <dbReference type="ARBA" id="ARBA00022475"/>
    </source>
</evidence>
<keyword evidence="6 12" id="KW-0472">Membrane</keyword>
<protein>
    <recommendedName>
        <fullName evidence="13">G-protein coupled receptors family 1 profile domain-containing protein</fullName>
    </recommendedName>
</protein>
<feature type="domain" description="G-protein coupled receptors family 1 profile" evidence="13">
    <location>
        <begin position="51"/>
        <end position="310"/>
    </location>
</feature>
<dbReference type="KEGG" id="spu:582521"/>
<dbReference type="EnsemblMetazoa" id="XM_030990558">
    <property type="protein sequence ID" value="XP_030846418"/>
    <property type="gene ID" value="LOC582521"/>
</dbReference>
<sequence length="369" mass="42169">MDLSDDFYGNYDENSSLYSSLLPYEPSPSERVYSWLVPTIFSVITLAGLAGNFVVIYTIYCHTKNRTVTSYYILNLALTDIAFLLCCAPFTASVYATPTWLFGRFMCKFVFYMMQVSAQSTCITLTAMSVDRYQAIVYPLKSLRNRTPQIALVVSVGIWTCSALLAIPVAVYFDAVQNTDGQVTRCEEVWPNKMMFPGYAIYTFLLVYAIPLSIISVCYTIVLLRLWKQIQPCEETRSSSQTRFLNQKRRITRMVLAVIIAFAVCWLPLHIINLWQRLDKNFPKNELTLALQTTAYCMAYANSCVNPFVYAFVGGRFRERVRKAFPALSSRKRSQTDALILENIGKHDEIHDEQRHSLITSNVTQREAV</sequence>
<dbReference type="OMA" id="CHCLILR"/>
<evidence type="ECO:0000313" key="14">
    <source>
        <dbReference type="EnsemblMetazoa" id="XP_030846418"/>
    </source>
</evidence>
<dbReference type="PROSITE" id="PS00237">
    <property type="entry name" value="G_PROTEIN_RECEP_F1_1"/>
    <property type="match status" value="1"/>
</dbReference>
<reference evidence="14" key="2">
    <citation type="submission" date="2021-01" db="UniProtKB">
        <authorList>
            <consortium name="EnsemblMetazoa"/>
        </authorList>
    </citation>
    <scope>IDENTIFICATION</scope>
</reference>
<evidence type="ECO:0000256" key="8">
    <source>
        <dbReference type="ARBA" id="ARBA00023170"/>
    </source>
</evidence>
<dbReference type="PRINTS" id="PR00663">
    <property type="entry name" value="GALANINR"/>
</dbReference>
<dbReference type="FunCoup" id="A0A7M7P5R1">
    <property type="interactions" value="62"/>
</dbReference>
<keyword evidence="5 11" id="KW-0297">G-protein coupled receptor</keyword>
<dbReference type="InterPro" id="IPR017452">
    <property type="entry name" value="GPCR_Rhodpsn_7TM"/>
</dbReference>
<dbReference type="AlphaFoldDB" id="A0A7M7P5R1"/>
<dbReference type="InterPro" id="IPR000405">
    <property type="entry name" value="Galanin_rcpt"/>
</dbReference>
<feature type="transmembrane region" description="Helical" evidence="12">
    <location>
        <begin position="150"/>
        <end position="173"/>
    </location>
</feature>
<keyword evidence="7" id="KW-1015">Disulfide bond</keyword>
<evidence type="ECO:0000256" key="4">
    <source>
        <dbReference type="ARBA" id="ARBA00022989"/>
    </source>
</evidence>
<dbReference type="GeneID" id="582521"/>
<evidence type="ECO:0000256" key="11">
    <source>
        <dbReference type="RuleBase" id="RU000688"/>
    </source>
</evidence>
<dbReference type="PROSITE" id="PS50262">
    <property type="entry name" value="G_PROTEIN_RECEP_F1_2"/>
    <property type="match status" value="1"/>
</dbReference>
<dbReference type="PANTHER" id="PTHR45695:SF23">
    <property type="entry name" value="GALANIN-LIKE G-PROTEIN COUPLED RECEPTOR NPR-9"/>
    <property type="match status" value="1"/>
</dbReference>
<feature type="transmembrane region" description="Helical" evidence="12">
    <location>
        <begin position="32"/>
        <end position="60"/>
    </location>
</feature>